<dbReference type="Proteomes" id="UP000014585">
    <property type="component" value="Unassembled WGS sequence"/>
</dbReference>
<proteinExistence type="predicted"/>
<organism evidence="1 2">
    <name type="scientific">Cedecea davisae DSM 4568</name>
    <dbReference type="NCBI Taxonomy" id="566551"/>
    <lineage>
        <taxon>Bacteria</taxon>
        <taxon>Pseudomonadati</taxon>
        <taxon>Pseudomonadota</taxon>
        <taxon>Gammaproteobacteria</taxon>
        <taxon>Enterobacterales</taxon>
        <taxon>Enterobacteriaceae</taxon>
        <taxon>Cedecea</taxon>
    </lineage>
</organism>
<dbReference type="PATRIC" id="fig|566551.4.peg.1244"/>
<comment type="caution">
    <text evidence="1">The sequence shown here is derived from an EMBL/GenBank/DDBJ whole genome shotgun (WGS) entry which is preliminary data.</text>
</comment>
<dbReference type="STRING" id="566551.HMPREF0201_01346"/>
<dbReference type="HOGENOM" id="CLU_3005729_0_0_6"/>
<reference evidence="1 2" key="1">
    <citation type="submission" date="2013-04" db="EMBL/GenBank/DDBJ databases">
        <authorList>
            <person name="Weinstock G."/>
            <person name="Sodergren E."/>
            <person name="Lobos E.A."/>
            <person name="Fulton L."/>
            <person name="Fulton R."/>
            <person name="Courtney L."/>
            <person name="Fronick C."/>
            <person name="O'Laughlin M."/>
            <person name="Godfrey J."/>
            <person name="Wilson R.M."/>
            <person name="Miner T."/>
            <person name="Farmer C."/>
            <person name="Delehaunty K."/>
            <person name="Cordes M."/>
            <person name="Minx P."/>
            <person name="Tomlinson C."/>
            <person name="Chen J."/>
            <person name="Wollam A."/>
            <person name="Pepin K.H."/>
            <person name="Palsikar V.B."/>
            <person name="Zhang X."/>
            <person name="Suruliraj S."/>
            <person name="Perna N.T."/>
            <person name="Plunkett G."/>
            <person name="Warren W."/>
            <person name="Mitreva M."/>
            <person name="Mardis E.R."/>
            <person name="Wilson R.K."/>
        </authorList>
    </citation>
    <scope>NUCLEOTIDE SEQUENCE [LARGE SCALE GENOMIC DNA]</scope>
    <source>
        <strain evidence="1 2">DSM 4568</strain>
    </source>
</reference>
<dbReference type="AlphaFoldDB" id="S3J201"/>
<sequence>MKSADRQCAKFTPMSYSRAILIIFSAKKEPCGLLTGSQKKKSCDRLSAKIAAFLYY</sequence>
<evidence type="ECO:0000313" key="2">
    <source>
        <dbReference type="Proteomes" id="UP000014585"/>
    </source>
</evidence>
<dbReference type="EMBL" id="ATDT01000006">
    <property type="protein sequence ID" value="EPF18741.1"/>
    <property type="molecule type" value="Genomic_DNA"/>
</dbReference>
<gene>
    <name evidence="1" type="ORF">HMPREF0201_01346</name>
</gene>
<accession>S3J201</accession>
<name>S3J201_9ENTR</name>
<evidence type="ECO:0000313" key="1">
    <source>
        <dbReference type="EMBL" id="EPF18741.1"/>
    </source>
</evidence>
<protein>
    <submittedName>
        <fullName evidence="1">Uncharacterized protein</fullName>
    </submittedName>
</protein>